<proteinExistence type="predicted"/>
<sequence length="43" mass="5102">MWVKLKFLPINHFEIKNITYLIKNVTIIGESFLLIVHFVVSNE</sequence>
<protein>
    <submittedName>
        <fullName evidence="2">Uncharacterized protein</fullName>
    </submittedName>
</protein>
<keyword evidence="3" id="KW-1185">Reference proteome</keyword>
<keyword evidence="1" id="KW-1133">Transmembrane helix</keyword>
<keyword evidence="1" id="KW-0812">Transmembrane</keyword>
<comment type="caution">
    <text evidence="2">The sequence shown here is derived from an EMBL/GenBank/DDBJ whole genome shotgun (WGS) entry which is preliminary data.</text>
</comment>
<accession>G9QIR2</accession>
<evidence type="ECO:0000313" key="2">
    <source>
        <dbReference type="EMBL" id="EHL78961.1"/>
    </source>
</evidence>
<name>G9QIR2_9BACI</name>
<dbReference type="PATRIC" id="fig|665952.3.peg.849"/>
<dbReference type="Proteomes" id="UP000011747">
    <property type="component" value="Unassembled WGS sequence"/>
</dbReference>
<keyword evidence="1" id="KW-0472">Membrane</keyword>
<organism evidence="2 3">
    <name type="scientific">Bacillus smithii 7_3_47FAA</name>
    <dbReference type="NCBI Taxonomy" id="665952"/>
    <lineage>
        <taxon>Bacteria</taxon>
        <taxon>Bacillati</taxon>
        <taxon>Bacillota</taxon>
        <taxon>Bacilli</taxon>
        <taxon>Bacillales</taxon>
        <taxon>Bacillaceae</taxon>
        <taxon>Bacillus</taxon>
    </lineage>
</organism>
<reference evidence="2 3" key="1">
    <citation type="submission" date="2011-09" db="EMBL/GenBank/DDBJ databases">
        <title>The Genome Sequence of Bacillus smithii 7_3_47FAA.</title>
        <authorList>
            <consortium name="The Broad Institute Genome Sequencing Platform"/>
            <person name="Earl A."/>
            <person name="Ward D."/>
            <person name="Feldgarden M."/>
            <person name="Gevers D."/>
            <person name="Daigneault M."/>
            <person name="Strauss J."/>
            <person name="Allen-Vercoe E."/>
            <person name="Young S.K."/>
            <person name="Zeng Q."/>
            <person name="Gargeya S."/>
            <person name="Fitzgerald M."/>
            <person name="Haas B."/>
            <person name="Abouelleil A."/>
            <person name="Alvarado L."/>
            <person name="Arachchi H.M."/>
            <person name="Berlin A."/>
            <person name="Brown A."/>
            <person name="Chapman S.B."/>
            <person name="Chen Z."/>
            <person name="Dunbar C."/>
            <person name="Freedman E."/>
            <person name="Gearin G."/>
            <person name="Goldberg J."/>
            <person name="Griggs A."/>
            <person name="Gujja S."/>
            <person name="Heiman D."/>
            <person name="Howarth C."/>
            <person name="Larson L."/>
            <person name="Lui A."/>
            <person name="MacDonald P.J.P."/>
            <person name="Montmayeur A."/>
            <person name="Murphy C."/>
            <person name="Neiman D."/>
            <person name="Pearson M."/>
            <person name="Priest M."/>
            <person name="Roberts A."/>
            <person name="Saif S."/>
            <person name="Shea T."/>
            <person name="Shenoy N."/>
            <person name="Sisk P."/>
            <person name="Stolte C."/>
            <person name="Sykes S."/>
            <person name="Wortman J."/>
            <person name="Nusbaum C."/>
            <person name="Birren B."/>
        </authorList>
    </citation>
    <scope>NUCLEOTIDE SEQUENCE [LARGE SCALE GENOMIC DNA]</scope>
    <source>
        <strain evidence="2 3">7_3_47FAA</strain>
    </source>
</reference>
<dbReference type="AlphaFoldDB" id="G9QIR2"/>
<dbReference type="HOGENOM" id="CLU_3229880_0_0_9"/>
<dbReference type="EMBL" id="ACWF01000043">
    <property type="protein sequence ID" value="EHL78961.1"/>
    <property type="molecule type" value="Genomic_DNA"/>
</dbReference>
<gene>
    <name evidence="2" type="ORF">HMPREF1015_02989</name>
</gene>
<evidence type="ECO:0000313" key="3">
    <source>
        <dbReference type="Proteomes" id="UP000011747"/>
    </source>
</evidence>
<feature type="transmembrane region" description="Helical" evidence="1">
    <location>
        <begin position="21"/>
        <end position="40"/>
    </location>
</feature>
<evidence type="ECO:0000256" key="1">
    <source>
        <dbReference type="SAM" id="Phobius"/>
    </source>
</evidence>